<gene>
    <name evidence="10" type="ORF">WJX75_001044</name>
</gene>
<evidence type="ECO:0000256" key="2">
    <source>
        <dbReference type="ARBA" id="ARBA00005652"/>
    </source>
</evidence>
<keyword evidence="7 8" id="KW-0624">Polysaccharide degradation</keyword>
<proteinExistence type="inferred from homology"/>
<evidence type="ECO:0000256" key="1">
    <source>
        <dbReference type="ARBA" id="ARBA00000546"/>
    </source>
</evidence>
<feature type="region of interest" description="Disordered" evidence="9">
    <location>
        <begin position="751"/>
        <end position="780"/>
    </location>
</feature>
<evidence type="ECO:0000256" key="7">
    <source>
        <dbReference type="ARBA" id="ARBA00023326"/>
    </source>
</evidence>
<dbReference type="Pfam" id="PF01373">
    <property type="entry name" value="Glyco_hydro_14"/>
    <property type="match status" value="2"/>
</dbReference>
<feature type="compositionally biased region" description="Polar residues" evidence="9">
    <location>
        <begin position="455"/>
        <end position="476"/>
    </location>
</feature>
<evidence type="ECO:0000256" key="8">
    <source>
        <dbReference type="RuleBase" id="RU000509"/>
    </source>
</evidence>
<accession>A0ABR2YUN0</accession>
<keyword evidence="6 8" id="KW-0326">Glycosidase</keyword>
<reference evidence="10 11" key="1">
    <citation type="journal article" date="2024" name="Nat. Commun.">
        <title>Phylogenomics reveals the evolutionary origins of lichenization in chlorophyte algae.</title>
        <authorList>
            <person name="Puginier C."/>
            <person name="Libourel C."/>
            <person name="Otte J."/>
            <person name="Skaloud P."/>
            <person name="Haon M."/>
            <person name="Grisel S."/>
            <person name="Petersen M."/>
            <person name="Berrin J.G."/>
            <person name="Delaux P.M."/>
            <person name="Dal Grande F."/>
            <person name="Keller J."/>
        </authorList>
    </citation>
    <scope>NUCLEOTIDE SEQUENCE [LARGE SCALE GENOMIC DNA]</scope>
    <source>
        <strain evidence="10 11">SAG 216-7</strain>
    </source>
</reference>
<feature type="compositionally biased region" description="Basic and acidic residues" evidence="9">
    <location>
        <begin position="514"/>
        <end position="524"/>
    </location>
</feature>
<evidence type="ECO:0000256" key="3">
    <source>
        <dbReference type="ARBA" id="ARBA00012594"/>
    </source>
</evidence>
<dbReference type="Gene3D" id="3.20.20.80">
    <property type="entry name" value="Glycosidases"/>
    <property type="match status" value="2"/>
</dbReference>
<feature type="compositionally biased region" description="Low complexity" evidence="9">
    <location>
        <begin position="425"/>
        <end position="437"/>
    </location>
</feature>
<feature type="region of interest" description="Disordered" evidence="9">
    <location>
        <begin position="666"/>
        <end position="715"/>
    </location>
</feature>
<feature type="region of interest" description="Disordered" evidence="9">
    <location>
        <begin position="370"/>
        <end position="443"/>
    </location>
</feature>
<evidence type="ECO:0000256" key="6">
    <source>
        <dbReference type="ARBA" id="ARBA00023295"/>
    </source>
</evidence>
<name>A0ABR2YUN0_9CHLO</name>
<dbReference type="InterPro" id="IPR017853">
    <property type="entry name" value="GH"/>
</dbReference>
<keyword evidence="5 8" id="KW-0119">Carbohydrate metabolism</keyword>
<dbReference type="InterPro" id="IPR001554">
    <property type="entry name" value="Glyco_hydro_14"/>
</dbReference>
<evidence type="ECO:0000313" key="11">
    <source>
        <dbReference type="Proteomes" id="UP001491310"/>
    </source>
</evidence>
<protein>
    <recommendedName>
        <fullName evidence="3 8">Beta-amylase</fullName>
        <ecNumber evidence="3 8">3.2.1.2</ecNumber>
    </recommendedName>
</protein>
<feature type="compositionally biased region" description="Polar residues" evidence="9">
    <location>
        <begin position="374"/>
        <end position="397"/>
    </location>
</feature>
<dbReference type="PANTHER" id="PTHR31352">
    <property type="entry name" value="BETA-AMYLASE 1, CHLOROPLASTIC"/>
    <property type="match status" value="1"/>
</dbReference>
<evidence type="ECO:0000256" key="5">
    <source>
        <dbReference type="ARBA" id="ARBA00023277"/>
    </source>
</evidence>
<sequence>MRGLQSPLESGLRAACTRRRPAPCRHPEHITFCRPESSLTLDKNGESIGDPEPSNGVPVFVMLPLDTVSSDGTFRYTASKWFASALACLKASGVHGMAIDVWWGAVERQPRRYDWSGYRQVIELMKSLGLKVQAVMSFHACGGNVGDSAEVPLPKWVLKAGDQDPDIFFTDRPREAKLGNRNKEYVSIFADEAPRVLCGRSPVECYGDFMHAFRDAFMDDVGSTIEEIVVGTGACGELRYPSYVEANGWRFPGIGEFQCYDRRALASLASAAQDAGHPEWGYTGPHDAGTYTSTPEETGFFRGMGGSWDSPYGDFFMSWYSGALLAHGERLIKIATSVFHTLHPRRCTITNHNNSAQSIVNVGPAYGSPGGLQAPSSPALLSTPGMSTDSAAASESPTDNDRGALAFSMGSLSAQMMERSTSNVSAMSADSTADSADGAGQRRVESVEMLETLAGQQQEPGSAQPSAMPSPQQTAPTGAGTWQPPPGLRRPSKSSASLIAGATDRDQPQPSSTRSEDGERRQVRVAEQPAGAPVEVSLKIAGIHWWYRTRSHAAELTSGYYNTANRDGYNALVEICAEHGAALTLTCVEMCDAQHPPEALCGPEGLLRQVREAAAAAGVSLGGENALPCFSPGHVDAVALERIVYNTQAWAPPLQEEDMKQALYRGPSASSLTGSGSSTDTLTAAASGLNSSSAPDLLSKGRISRGPARPDLPQAELPMMRSFTFLRLTPEMLNPSYQTTWARFMHRMRNNRARGPSPTARTSAGLQPITRKGSGGLPMARGRSSMFVANEKGEMVPAQTYIAEMQTRQTPPPWHQ</sequence>
<evidence type="ECO:0000313" key="10">
    <source>
        <dbReference type="EMBL" id="KAK9915577.1"/>
    </source>
</evidence>
<organism evidence="10 11">
    <name type="scientific">Coccomyxa subellipsoidea</name>
    <dbReference type="NCBI Taxonomy" id="248742"/>
    <lineage>
        <taxon>Eukaryota</taxon>
        <taxon>Viridiplantae</taxon>
        <taxon>Chlorophyta</taxon>
        <taxon>core chlorophytes</taxon>
        <taxon>Trebouxiophyceae</taxon>
        <taxon>Trebouxiophyceae incertae sedis</taxon>
        <taxon>Coccomyxaceae</taxon>
        <taxon>Coccomyxa</taxon>
    </lineage>
</organism>
<feature type="compositionally biased region" description="Polar residues" evidence="9">
    <location>
        <begin position="410"/>
        <end position="424"/>
    </location>
</feature>
<comment type="similarity">
    <text evidence="2 8">Belongs to the glycosyl hydrolase 14 family.</text>
</comment>
<comment type="caution">
    <text evidence="10">The sequence shown here is derived from an EMBL/GenBank/DDBJ whole genome shotgun (WGS) entry which is preliminary data.</text>
</comment>
<dbReference type="InterPro" id="IPR018238">
    <property type="entry name" value="Glyco_hydro_14_CS"/>
</dbReference>
<feature type="compositionally biased region" description="Low complexity" evidence="9">
    <location>
        <begin position="668"/>
        <end position="689"/>
    </location>
</feature>
<dbReference type="PRINTS" id="PR00750">
    <property type="entry name" value="BETAAMYLASE"/>
</dbReference>
<dbReference type="EMBL" id="JALJOT010000004">
    <property type="protein sequence ID" value="KAK9915577.1"/>
    <property type="molecule type" value="Genomic_DNA"/>
</dbReference>
<dbReference type="EC" id="3.2.1.2" evidence="3 8"/>
<dbReference type="SUPFAM" id="SSF51445">
    <property type="entry name" value="(Trans)glycosidases"/>
    <property type="match status" value="2"/>
</dbReference>
<keyword evidence="11" id="KW-1185">Reference proteome</keyword>
<evidence type="ECO:0000256" key="4">
    <source>
        <dbReference type="ARBA" id="ARBA00022801"/>
    </source>
</evidence>
<comment type="catalytic activity">
    <reaction evidence="1 8">
        <text>Hydrolysis of (1-&gt;4)-alpha-D-glucosidic linkages in polysaccharides so as to remove successive maltose units from the non-reducing ends of the chains.</text>
        <dbReference type="EC" id="3.2.1.2"/>
    </reaction>
</comment>
<dbReference type="PROSITE" id="PS00506">
    <property type="entry name" value="BETA_AMYLASE_1"/>
    <property type="match status" value="1"/>
</dbReference>
<evidence type="ECO:0000256" key="9">
    <source>
        <dbReference type="SAM" id="MobiDB-lite"/>
    </source>
</evidence>
<dbReference type="Proteomes" id="UP001491310">
    <property type="component" value="Unassembled WGS sequence"/>
</dbReference>
<feature type="region of interest" description="Disordered" evidence="9">
    <location>
        <begin position="455"/>
        <end position="530"/>
    </location>
</feature>
<dbReference type="PANTHER" id="PTHR31352:SF1">
    <property type="entry name" value="BETA-AMYLASE 3, CHLOROPLASTIC"/>
    <property type="match status" value="1"/>
</dbReference>
<keyword evidence="4 8" id="KW-0378">Hydrolase</keyword>